<gene>
    <name evidence="3" type="ORF">US28_C0026G0011</name>
</gene>
<dbReference type="AlphaFoldDB" id="A0A0G0F6T9"/>
<dbReference type="InterPro" id="IPR023393">
    <property type="entry name" value="START-like_dom_sf"/>
</dbReference>
<evidence type="ECO:0000313" key="3">
    <source>
        <dbReference type="EMBL" id="KKQ14933.1"/>
    </source>
</evidence>
<accession>A0A0G0F6T9</accession>
<comment type="caution">
    <text evidence="3">The sequence shown here is derived from an EMBL/GenBank/DDBJ whole genome shotgun (WGS) entry which is preliminary data.</text>
</comment>
<proteinExistence type="inferred from homology"/>
<evidence type="ECO:0000259" key="2">
    <source>
        <dbReference type="Pfam" id="PF08327"/>
    </source>
</evidence>
<feature type="domain" description="Activator of Hsp90 ATPase homologue 1/2-like C-terminal" evidence="2">
    <location>
        <begin position="11"/>
        <end position="125"/>
    </location>
</feature>
<dbReference type="EMBL" id="LBSJ01000026">
    <property type="protein sequence ID" value="KKQ14933.1"/>
    <property type="molecule type" value="Genomic_DNA"/>
</dbReference>
<comment type="similarity">
    <text evidence="1">Belongs to the AHA1 family.</text>
</comment>
<sequence>MKKLQQKHTVKANINEVWQALVDPKVIESWGGGPAKMSDEEGFEFELWGGDIKGKNLMVLEHKKIVQEWYGGKWKKPSIVTFSLASDGDKVEIELIHEDIPDEEFEKIEEGWKESFLGPLKKLLEK</sequence>
<reference evidence="3 4" key="1">
    <citation type="journal article" date="2015" name="Nature">
        <title>rRNA introns, odd ribosomes, and small enigmatic genomes across a large radiation of phyla.</title>
        <authorList>
            <person name="Brown C.T."/>
            <person name="Hug L.A."/>
            <person name="Thomas B.C."/>
            <person name="Sharon I."/>
            <person name="Castelle C.J."/>
            <person name="Singh A."/>
            <person name="Wilkins M.J."/>
            <person name="Williams K.H."/>
            <person name="Banfield J.F."/>
        </authorList>
    </citation>
    <scope>NUCLEOTIDE SEQUENCE [LARGE SCALE GENOMIC DNA]</scope>
</reference>
<name>A0A0G0F6T9_9BACT</name>
<evidence type="ECO:0000313" key="4">
    <source>
        <dbReference type="Proteomes" id="UP000034448"/>
    </source>
</evidence>
<organism evidence="3 4">
    <name type="scientific">Candidatus Daviesbacteria bacterium GW2011_GWA1_36_8</name>
    <dbReference type="NCBI Taxonomy" id="1618417"/>
    <lineage>
        <taxon>Bacteria</taxon>
        <taxon>Candidatus Daviesiibacteriota</taxon>
    </lineage>
</organism>
<protein>
    <submittedName>
        <fullName evidence="3">Activator of Hsp90 ATPase 1 family protein</fullName>
    </submittedName>
</protein>
<dbReference type="Proteomes" id="UP000034448">
    <property type="component" value="Unassembled WGS sequence"/>
</dbReference>
<dbReference type="Pfam" id="PF08327">
    <property type="entry name" value="AHSA1"/>
    <property type="match status" value="1"/>
</dbReference>
<dbReference type="SUPFAM" id="SSF55961">
    <property type="entry name" value="Bet v1-like"/>
    <property type="match status" value="1"/>
</dbReference>
<evidence type="ECO:0000256" key="1">
    <source>
        <dbReference type="ARBA" id="ARBA00006817"/>
    </source>
</evidence>
<dbReference type="Gene3D" id="3.30.530.20">
    <property type="match status" value="1"/>
</dbReference>
<dbReference type="InterPro" id="IPR013538">
    <property type="entry name" value="ASHA1/2-like_C"/>
</dbReference>